<dbReference type="PROSITE" id="PS50897">
    <property type="entry name" value="CTLH"/>
    <property type="match status" value="1"/>
</dbReference>
<dbReference type="PRINTS" id="PR00320">
    <property type="entry name" value="GPROTEINBRPT"/>
</dbReference>
<feature type="repeat" description="WD" evidence="3">
    <location>
        <begin position="316"/>
        <end position="347"/>
    </location>
</feature>
<dbReference type="InterPro" id="IPR019775">
    <property type="entry name" value="WD40_repeat_CS"/>
</dbReference>
<feature type="repeat" description="WD" evidence="3">
    <location>
        <begin position="274"/>
        <end position="310"/>
    </location>
</feature>
<dbReference type="GO" id="GO:0034657">
    <property type="term" value="C:GID complex"/>
    <property type="evidence" value="ECO:0007669"/>
    <property type="project" value="TreeGrafter"/>
</dbReference>
<dbReference type="PROSITE" id="PS00678">
    <property type="entry name" value="WD_REPEATS_1"/>
    <property type="match status" value="2"/>
</dbReference>
<dbReference type="GO" id="GO:0043161">
    <property type="term" value="P:proteasome-mediated ubiquitin-dependent protein catabolic process"/>
    <property type="evidence" value="ECO:0007669"/>
    <property type="project" value="TreeGrafter"/>
</dbReference>
<dbReference type="Pfam" id="PF23627">
    <property type="entry name" value="LisH_WDR26"/>
    <property type="match status" value="1"/>
</dbReference>
<dbReference type="InterPro" id="IPR051350">
    <property type="entry name" value="WD_repeat-ST_regulator"/>
</dbReference>
<name>A0A4P9XLY5_9FUNG</name>
<feature type="compositionally biased region" description="Low complexity" evidence="4">
    <location>
        <begin position="1"/>
        <end position="17"/>
    </location>
</feature>
<sequence>MVTTEAAAGKAGSSGVSTQTAVTPGGFRREELVRLMLQSLQELGYSGTAQLLETESGFCAEDAVAAQFRQCVMSGDWDHAEQLLPAVDYDMAHARAGRFQIRRQKYLEYLEQRHVKQALTVLRQELTPLNYNHDQLHLLSSLLMSAPADLYRRADWDGARGTSRATLLRSLQQHITPTRMIPTGRLEILLQQAVRDQARSCLYHNALDQDISLFVDHLCDRRNLPGTTTRVLKDHTDEVWSVTFSHDGRYLASASQDRTSIVWDVETGRQKLTLSGHFNGITHVAWSHDDKRLLTCSSDKQARVWNAQTGVCEIVLDAHKESVTSGAWLPDGSFVTGSLDKSIYLWSSEGVKKHRWPDARINDLDVSRDGTRMVAVCQEKRIRVYDIPSRAQINEIKLSQNISSVVLSADARYALVNLSSESIHIWDLDNSKLVRRYNGHAQERFVIRSCFGGIDEGLVASGSEDNSVYLWHRDSEKLIAELSGHEMAVNDISWHPHDPCVFASASDDHTIRL</sequence>
<evidence type="ECO:0000256" key="1">
    <source>
        <dbReference type="ARBA" id="ARBA00022574"/>
    </source>
</evidence>
<dbReference type="OrthoDB" id="972532at2759"/>
<evidence type="ECO:0000256" key="3">
    <source>
        <dbReference type="PROSITE-ProRule" id="PRU00221"/>
    </source>
</evidence>
<dbReference type="PANTHER" id="PTHR22838:SF0">
    <property type="entry name" value="WD REPEAT-CONTAINING PROTEIN 26"/>
    <property type="match status" value="1"/>
</dbReference>
<dbReference type="InterPro" id="IPR036322">
    <property type="entry name" value="WD40_repeat_dom_sf"/>
</dbReference>
<keyword evidence="2" id="KW-0677">Repeat</keyword>
<dbReference type="Proteomes" id="UP000271241">
    <property type="component" value="Unassembled WGS sequence"/>
</dbReference>
<dbReference type="InterPro" id="IPR006595">
    <property type="entry name" value="CTLH_C"/>
</dbReference>
<feature type="repeat" description="WD" evidence="3">
    <location>
        <begin position="482"/>
        <end position="513"/>
    </location>
</feature>
<dbReference type="CDD" id="cd00200">
    <property type="entry name" value="WD40"/>
    <property type="match status" value="1"/>
</dbReference>
<reference evidence="7" key="1">
    <citation type="journal article" date="2018" name="Nat. Microbiol.">
        <title>Leveraging single-cell genomics to expand the fungal tree of life.</title>
        <authorList>
            <person name="Ahrendt S.R."/>
            <person name="Quandt C.A."/>
            <person name="Ciobanu D."/>
            <person name="Clum A."/>
            <person name="Salamov A."/>
            <person name="Andreopoulos B."/>
            <person name="Cheng J.F."/>
            <person name="Woyke T."/>
            <person name="Pelin A."/>
            <person name="Henrissat B."/>
            <person name="Reynolds N.K."/>
            <person name="Benny G.L."/>
            <person name="Smith M.E."/>
            <person name="James T.Y."/>
            <person name="Grigoriev I.V."/>
        </authorList>
    </citation>
    <scope>NUCLEOTIDE SEQUENCE [LARGE SCALE GENOMIC DNA]</scope>
    <source>
        <strain evidence="7">RSA 1356</strain>
    </source>
</reference>
<dbReference type="Gene3D" id="2.130.10.10">
    <property type="entry name" value="YVTN repeat-like/Quinoprotein amine dehydrogenase"/>
    <property type="match status" value="1"/>
</dbReference>
<organism evidence="6 7">
    <name type="scientific">Thamnocephalis sphaerospora</name>
    <dbReference type="NCBI Taxonomy" id="78915"/>
    <lineage>
        <taxon>Eukaryota</taxon>
        <taxon>Fungi</taxon>
        <taxon>Fungi incertae sedis</taxon>
        <taxon>Zoopagomycota</taxon>
        <taxon>Zoopagomycotina</taxon>
        <taxon>Zoopagomycetes</taxon>
        <taxon>Zoopagales</taxon>
        <taxon>Sigmoideomycetaceae</taxon>
        <taxon>Thamnocephalis</taxon>
    </lineage>
</organism>
<feature type="region of interest" description="Disordered" evidence="4">
    <location>
        <begin position="1"/>
        <end position="23"/>
    </location>
</feature>
<dbReference type="InterPro" id="IPR001680">
    <property type="entry name" value="WD40_rpt"/>
</dbReference>
<dbReference type="EMBL" id="KZ992798">
    <property type="protein sequence ID" value="RKP06894.1"/>
    <property type="molecule type" value="Genomic_DNA"/>
</dbReference>
<dbReference type="InterPro" id="IPR006594">
    <property type="entry name" value="LisH"/>
</dbReference>
<dbReference type="Pfam" id="PF21889">
    <property type="entry name" value="TPR1-like_2nd"/>
    <property type="match status" value="1"/>
</dbReference>
<gene>
    <name evidence="6" type="ORF">THASP1DRAFT_17868</name>
</gene>
<dbReference type="AlphaFoldDB" id="A0A4P9XLY5"/>
<protein>
    <submittedName>
        <fullName evidence="6">WD40-repeat-containing domain protein</fullName>
    </submittedName>
</protein>
<evidence type="ECO:0000256" key="2">
    <source>
        <dbReference type="ARBA" id="ARBA00022737"/>
    </source>
</evidence>
<evidence type="ECO:0000313" key="7">
    <source>
        <dbReference type="Proteomes" id="UP000271241"/>
    </source>
</evidence>
<keyword evidence="7" id="KW-1185">Reference proteome</keyword>
<dbReference type="InterPro" id="IPR054080">
    <property type="entry name" value="TPR1-like_2nd"/>
</dbReference>
<dbReference type="STRING" id="78915.A0A4P9XLY5"/>
<dbReference type="PANTHER" id="PTHR22838">
    <property type="entry name" value="WD REPEAT PROTEIN 26-RELATED"/>
    <property type="match status" value="1"/>
</dbReference>
<dbReference type="PROSITE" id="PS50294">
    <property type="entry name" value="WD_REPEATS_REGION"/>
    <property type="match status" value="4"/>
</dbReference>
<dbReference type="Pfam" id="PF00400">
    <property type="entry name" value="WD40"/>
    <property type="match status" value="5"/>
</dbReference>
<dbReference type="SMART" id="SM00320">
    <property type="entry name" value="WD40"/>
    <property type="match status" value="7"/>
</dbReference>
<evidence type="ECO:0000256" key="4">
    <source>
        <dbReference type="SAM" id="MobiDB-lite"/>
    </source>
</evidence>
<keyword evidence="1 3" id="KW-0853">WD repeat</keyword>
<proteinExistence type="predicted"/>
<feature type="domain" description="CTLH" evidence="5">
    <location>
        <begin position="67"/>
        <end position="117"/>
    </location>
</feature>
<evidence type="ECO:0000313" key="6">
    <source>
        <dbReference type="EMBL" id="RKP06894.1"/>
    </source>
</evidence>
<dbReference type="SUPFAM" id="SSF50978">
    <property type="entry name" value="WD40 repeat-like"/>
    <property type="match status" value="1"/>
</dbReference>
<dbReference type="InterPro" id="IPR015943">
    <property type="entry name" value="WD40/YVTN_repeat-like_dom_sf"/>
</dbReference>
<dbReference type="InterPro" id="IPR020472">
    <property type="entry name" value="WD40_PAC1"/>
</dbReference>
<feature type="repeat" description="WD" evidence="3">
    <location>
        <begin position="232"/>
        <end position="273"/>
    </location>
</feature>
<feature type="repeat" description="WD" evidence="3">
    <location>
        <begin position="455"/>
        <end position="481"/>
    </location>
</feature>
<dbReference type="PROSITE" id="PS50896">
    <property type="entry name" value="LISH"/>
    <property type="match status" value="1"/>
</dbReference>
<dbReference type="PROSITE" id="PS50082">
    <property type="entry name" value="WD_REPEATS_2"/>
    <property type="match status" value="5"/>
</dbReference>
<evidence type="ECO:0000259" key="5">
    <source>
        <dbReference type="PROSITE" id="PS50897"/>
    </source>
</evidence>
<accession>A0A4P9XLY5</accession>